<dbReference type="AlphaFoldDB" id="A0AAD3CK96"/>
<sequence>MKENFVIASMNENNKRLKTTHVSPIVREEPSASLKDLPNDVLKHCFSFIPGSYIAVAPVCRQFYSNYCTMGMDDSDTVNSADALFQISRNKRTTADAVSNDVYLTELSFILDAPKEFVYKVCNKAAIKRHHDVIECAVAFGVEYGEEDELFKLDYDVLETLGREGDLDMLKFLNSKFELIQFSEDGLRLSIEGWETIMLGAARSGHVEILDWISEIDPDAILMDIRHELPGCNMQPAPLSRLQYAT</sequence>
<name>A0AAD3CK96_9STRA</name>
<gene>
    <name evidence="1" type="ORF">CTEN210_04077</name>
</gene>
<proteinExistence type="predicted"/>
<protein>
    <recommendedName>
        <fullName evidence="3">F-box domain-containing protein</fullName>
    </recommendedName>
</protein>
<evidence type="ECO:0000313" key="1">
    <source>
        <dbReference type="EMBL" id="GFH47602.1"/>
    </source>
</evidence>
<accession>A0AAD3CK96</accession>
<comment type="caution">
    <text evidence="1">The sequence shown here is derived from an EMBL/GenBank/DDBJ whole genome shotgun (WGS) entry which is preliminary data.</text>
</comment>
<organism evidence="1 2">
    <name type="scientific">Chaetoceros tenuissimus</name>
    <dbReference type="NCBI Taxonomy" id="426638"/>
    <lineage>
        <taxon>Eukaryota</taxon>
        <taxon>Sar</taxon>
        <taxon>Stramenopiles</taxon>
        <taxon>Ochrophyta</taxon>
        <taxon>Bacillariophyta</taxon>
        <taxon>Coscinodiscophyceae</taxon>
        <taxon>Chaetocerotophycidae</taxon>
        <taxon>Chaetocerotales</taxon>
        <taxon>Chaetocerotaceae</taxon>
        <taxon>Chaetoceros</taxon>
    </lineage>
</organism>
<reference evidence="1 2" key="1">
    <citation type="journal article" date="2021" name="Sci. Rep.">
        <title>The genome of the diatom Chaetoceros tenuissimus carries an ancient integrated fragment of an extant virus.</title>
        <authorList>
            <person name="Hongo Y."/>
            <person name="Kimura K."/>
            <person name="Takaki Y."/>
            <person name="Yoshida Y."/>
            <person name="Baba S."/>
            <person name="Kobayashi G."/>
            <person name="Nagasaki K."/>
            <person name="Hano T."/>
            <person name="Tomaru Y."/>
        </authorList>
    </citation>
    <scope>NUCLEOTIDE SEQUENCE [LARGE SCALE GENOMIC DNA]</scope>
    <source>
        <strain evidence="1 2">NIES-3715</strain>
    </source>
</reference>
<evidence type="ECO:0008006" key="3">
    <source>
        <dbReference type="Google" id="ProtNLM"/>
    </source>
</evidence>
<dbReference type="EMBL" id="BLLK01000023">
    <property type="protein sequence ID" value="GFH47602.1"/>
    <property type="molecule type" value="Genomic_DNA"/>
</dbReference>
<keyword evidence="2" id="KW-1185">Reference proteome</keyword>
<evidence type="ECO:0000313" key="2">
    <source>
        <dbReference type="Proteomes" id="UP001054902"/>
    </source>
</evidence>
<dbReference type="Proteomes" id="UP001054902">
    <property type="component" value="Unassembled WGS sequence"/>
</dbReference>